<evidence type="ECO:0000256" key="6">
    <source>
        <dbReference type="SAM" id="Phobius"/>
    </source>
</evidence>
<comment type="subcellular location">
    <subcellularLocation>
        <location evidence="1">Cell membrane</location>
        <topology evidence="1">Multi-pass membrane protein</topology>
    </subcellularLocation>
</comment>
<protein>
    <submittedName>
        <fullName evidence="7">Lysylphosphatidylglycerol synthase transmembrane domain-containing protein</fullName>
    </submittedName>
</protein>
<evidence type="ECO:0000256" key="3">
    <source>
        <dbReference type="ARBA" id="ARBA00022692"/>
    </source>
</evidence>
<evidence type="ECO:0000313" key="7">
    <source>
        <dbReference type="EMBL" id="WQH16266.1"/>
    </source>
</evidence>
<feature type="transmembrane region" description="Helical" evidence="6">
    <location>
        <begin position="151"/>
        <end position="173"/>
    </location>
</feature>
<reference evidence="7 8" key="1">
    <citation type="submission" date="2023-11" db="EMBL/GenBank/DDBJ databases">
        <title>MicrobeMod: A computational toolkit for identifying prokaryotic methylation and restriction-modification with nanopore sequencing.</title>
        <authorList>
            <person name="Crits-Christoph A."/>
            <person name="Kang S.C."/>
            <person name="Lee H."/>
            <person name="Ostrov N."/>
        </authorList>
    </citation>
    <scope>NUCLEOTIDE SEQUENCE [LARGE SCALE GENOMIC DNA]</scope>
    <source>
        <strain evidence="7 8">ATCC 49870</strain>
    </source>
</reference>
<evidence type="ECO:0000256" key="2">
    <source>
        <dbReference type="ARBA" id="ARBA00022475"/>
    </source>
</evidence>
<keyword evidence="5 6" id="KW-0472">Membrane</keyword>
<evidence type="ECO:0000256" key="5">
    <source>
        <dbReference type="ARBA" id="ARBA00023136"/>
    </source>
</evidence>
<organism evidence="7 8">
    <name type="scientific">Guyparkeria halophila</name>
    <dbReference type="NCBI Taxonomy" id="47960"/>
    <lineage>
        <taxon>Bacteria</taxon>
        <taxon>Pseudomonadati</taxon>
        <taxon>Pseudomonadota</taxon>
        <taxon>Gammaproteobacteria</taxon>
        <taxon>Chromatiales</taxon>
        <taxon>Thioalkalibacteraceae</taxon>
        <taxon>Guyparkeria</taxon>
    </lineage>
</organism>
<keyword evidence="4 6" id="KW-1133">Transmembrane helix</keyword>
<keyword evidence="3 6" id="KW-0812">Transmembrane</keyword>
<dbReference type="InterPro" id="IPR022791">
    <property type="entry name" value="L-PG_synthase/AglD"/>
</dbReference>
<keyword evidence="8" id="KW-1185">Reference proteome</keyword>
<name>A0ABZ0YW60_9GAMM</name>
<dbReference type="EMBL" id="CP140153">
    <property type="protein sequence ID" value="WQH16266.1"/>
    <property type="molecule type" value="Genomic_DNA"/>
</dbReference>
<evidence type="ECO:0000256" key="1">
    <source>
        <dbReference type="ARBA" id="ARBA00004651"/>
    </source>
</evidence>
<evidence type="ECO:0000313" key="8">
    <source>
        <dbReference type="Proteomes" id="UP001327459"/>
    </source>
</evidence>
<gene>
    <name evidence="7" type="ORF">SR882_10965</name>
</gene>
<dbReference type="Proteomes" id="UP001327459">
    <property type="component" value="Chromosome"/>
</dbReference>
<accession>A0ABZ0YW60</accession>
<feature type="transmembrane region" description="Helical" evidence="6">
    <location>
        <begin position="125"/>
        <end position="145"/>
    </location>
</feature>
<dbReference type="Pfam" id="PF03706">
    <property type="entry name" value="LPG_synthase_TM"/>
    <property type="match status" value="1"/>
</dbReference>
<proteinExistence type="predicted"/>
<sequence>MNTSRLLRWKSLVGWSAFAATLYVAFRIIEIDKLLAATKEATATTLALIVASFVLMRIAQAYALKTSLSISQNRISSFGALDLIGTKGLFNLGMSGAGVLAQGARAKEEFGIPYRNFAAAALTETLSMIFVLGALLTALATFGAIEAWRATAIALGSGAALAPILLLSIWHYYPKLTRNYIPFINRHNAPLGTGENVAIKLATLATLQLVFILTRVARFGLIALTLDASIPSSQIVTALVIGDFATLVPLTPGGVGIRELTIGAIGNSFGTADILLAAAIIDRLVSVALNTAHGAVTVSTRGLMNYFADRGSR</sequence>
<keyword evidence="2" id="KW-1003">Cell membrane</keyword>
<feature type="transmembrane region" description="Helical" evidence="6">
    <location>
        <begin position="41"/>
        <end position="64"/>
    </location>
</feature>
<feature type="transmembrane region" description="Helical" evidence="6">
    <location>
        <begin position="12"/>
        <end position="29"/>
    </location>
</feature>
<evidence type="ECO:0000256" key="4">
    <source>
        <dbReference type="ARBA" id="ARBA00022989"/>
    </source>
</evidence>
<dbReference type="RefSeq" id="WP_322521265.1">
    <property type="nucleotide sequence ID" value="NZ_CP140153.1"/>
</dbReference>